<accession>A0A1W0WB75</accession>
<organism evidence="2 3">
    <name type="scientific">Hypsibius exemplaris</name>
    <name type="common">Freshwater tardigrade</name>
    <dbReference type="NCBI Taxonomy" id="2072580"/>
    <lineage>
        <taxon>Eukaryota</taxon>
        <taxon>Metazoa</taxon>
        <taxon>Ecdysozoa</taxon>
        <taxon>Tardigrada</taxon>
        <taxon>Eutardigrada</taxon>
        <taxon>Parachela</taxon>
        <taxon>Hypsibioidea</taxon>
        <taxon>Hypsibiidae</taxon>
        <taxon>Hypsibius</taxon>
    </lineage>
</organism>
<evidence type="ECO:0000313" key="3">
    <source>
        <dbReference type="Proteomes" id="UP000192578"/>
    </source>
</evidence>
<evidence type="ECO:0000256" key="1">
    <source>
        <dbReference type="SAM" id="Coils"/>
    </source>
</evidence>
<proteinExistence type="predicted"/>
<keyword evidence="3" id="KW-1185">Reference proteome</keyword>
<dbReference type="Proteomes" id="UP000192578">
    <property type="component" value="Unassembled WGS sequence"/>
</dbReference>
<dbReference type="AlphaFoldDB" id="A0A1W0WB75"/>
<sequence>MQFVLVGGVGVYVTDVNYHDENETEWKNMNIILKDICGFRFRRYRLHVTQMAQNEMGRHYRPYIMRKKERLEEQVKQQQLKLLSQKQALKKLRKLLKQQPQQKQ</sequence>
<comment type="caution">
    <text evidence="2">The sequence shown here is derived from an EMBL/GenBank/DDBJ whole genome shotgun (WGS) entry which is preliminary data.</text>
</comment>
<reference evidence="3" key="1">
    <citation type="submission" date="2017-01" db="EMBL/GenBank/DDBJ databases">
        <title>Comparative genomics of anhydrobiosis in the tardigrade Hypsibius dujardini.</title>
        <authorList>
            <person name="Yoshida Y."/>
            <person name="Koutsovoulos G."/>
            <person name="Laetsch D."/>
            <person name="Stevens L."/>
            <person name="Kumar S."/>
            <person name="Horikawa D."/>
            <person name="Ishino K."/>
            <person name="Komine S."/>
            <person name="Tomita M."/>
            <person name="Blaxter M."/>
            <person name="Arakawa K."/>
        </authorList>
    </citation>
    <scope>NUCLEOTIDE SEQUENCE [LARGE SCALE GENOMIC DNA]</scope>
    <source>
        <strain evidence="3">Z151</strain>
    </source>
</reference>
<name>A0A1W0WB75_HYPEX</name>
<keyword evidence="1" id="KW-0175">Coiled coil</keyword>
<feature type="coiled-coil region" evidence="1">
    <location>
        <begin position="68"/>
        <end position="95"/>
    </location>
</feature>
<evidence type="ECO:0000313" key="2">
    <source>
        <dbReference type="EMBL" id="OQV12428.1"/>
    </source>
</evidence>
<gene>
    <name evidence="2" type="ORF">BV898_13304</name>
</gene>
<dbReference type="EMBL" id="MTYJ01000145">
    <property type="protein sequence ID" value="OQV12428.1"/>
    <property type="molecule type" value="Genomic_DNA"/>
</dbReference>
<protein>
    <submittedName>
        <fullName evidence="2">Uncharacterized protein</fullName>
    </submittedName>
</protein>